<dbReference type="InterPro" id="IPR045256">
    <property type="entry name" value="RanBP1_RanBD"/>
</dbReference>
<dbReference type="GO" id="GO:0005737">
    <property type="term" value="C:cytoplasm"/>
    <property type="evidence" value="ECO:0007669"/>
    <property type="project" value="TreeGrafter"/>
</dbReference>
<sequence>MSNEKATEDQDAPPSPEIHFEPIVNLPKVELKSLEENEEALLKLRAKLFRFETSGDENEWKERGVGEVKILKHSDSGRYRVLMRRDKTLKICANHYITKDMDLQPNCGSDRAWVWKADDYADEALKRETLAIRFANAENAKKFKEAFEDCQSKLDEGTDEQESNKLAKELEGLQVKESSEEKSNKSEESESVCEDKKRAESETSEIAPSEESKEPSSSGAE</sequence>
<reference evidence="4" key="1">
    <citation type="journal article" date="2023" name="G3 (Bethesda)">
        <title>Whole genome assembly and annotation of the endangered Caribbean coral Acropora cervicornis.</title>
        <authorList>
            <person name="Selwyn J.D."/>
            <person name="Vollmer S.V."/>
        </authorList>
    </citation>
    <scope>NUCLEOTIDE SEQUENCE</scope>
    <source>
        <strain evidence="4">K2</strain>
    </source>
</reference>
<dbReference type="GO" id="GO:0006913">
    <property type="term" value="P:nucleocytoplasmic transport"/>
    <property type="evidence" value="ECO:0007669"/>
    <property type="project" value="InterPro"/>
</dbReference>
<dbReference type="CDD" id="cd13179">
    <property type="entry name" value="RanBD_RanBP1"/>
    <property type="match status" value="1"/>
</dbReference>
<dbReference type="PANTHER" id="PTHR23138">
    <property type="entry name" value="RAN BINDING PROTEIN"/>
    <property type="match status" value="1"/>
</dbReference>
<organism evidence="4 5">
    <name type="scientific">Acropora cervicornis</name>
    <name type="common">Staghorn coral</name>
    <dbReference type="NCBI Taxonomy" id="6130"/>
    <lineage>
        <taxon>Eukaryota</taxon>
        <taxon>Metazoa</taxon>
        <taxon>Cnidaria</taxon>
        <taxon>Anthozoa</taxon>
        <taxon>Hexacorallia</taxon>
        <taxon>Scleractinia</taxon>
        <taxon>Astrocoeniina</taxon>
        <taxon>Acroporidae</taxon>
        <taxon>Acropora</taxon>
    </lineage>
</organism>
<dbReference type="SMART" id="SM00160">
    <property type="entry name" value="RanBD"/>
    <property type="match status" value="1"/>
</dbReference>
<evidence type="ECO:0000313" key="4">
    <source>
        <dbReference type="EMBL" id="KAK2574568.1"/>
    </source>
</evidence>
<protein>
    <submittedName>
        <fullName evidence="4">Ran-specific GTPase-activating protein</fullName>
    </submittedName>
</protein>
<evidence type="ECO:0000259" key="2">
    <source>
        <dbReference type="PROSITE" id="PS50196"/>
    </source>
</evidence>
<reference evidence="4" key="2">
    <citation type="journal article" date="2023" name="Science">
        <title>Genomic signatures of disease resistance in endangered staghorn corals.</title>
        <authorList>
            <person name="Vollmer S.V."/>
            <person name="Selwyn J.D."/>
            <person name="Despard B.A."/>
            <person name="Roesel C.L."/>
        </authorList>
    </citation>
    <scope>NUCLEOTIDE SEQUENCE</scope>
    <source>
        <strain evidence="4">K2</strain>
    </source>
</reference>
<dbReference type="Proteomes" id="UP001249851">
    <property type="component" value="Unassembled WGS sequence"/>
</dbReference>
<dbReference type="PROSITE" id="PS50229">
    <property type="entry name" value="WH1"/>
    <property type="match status" value="1"/>
</dbReference>
<feature type="domain" description="WH1" evidence="3">
    <location>
        <begin position="33"/>
        <end position="154"/>
    </location>
</feature>
<dbReference type="EMBL" id="JARQWQ010000001">
    <property type="protein sequence ID" value="KAK2574568.1"/>
    <property type="molecule type" value="Genomic_DNA"/>
</dbReference>
<dbReference type="InterPro" id="IPR000697">
    <property type="entry name" value="WH1/EVH1_dom"/>
</dbReference>
<dbReference type="PANTHER" id="PTHR23138:SF94">
    <property type="entry name" value="RAN BINDING PROTEIN 1"/>
    <property type="match status" value="1"/>
</dbReference>
<dbReference type="SUPFAM" id="SSF50729">
    <property type="entry name" value="PH domain-like"/>
    <property type="match status" value="1"/>
</dbReference>
<dbReference type="GO" id="GO:0005643">
    <property type="term" value="C:nuclear pore"/>
    <property type="evidence" value="ECO:0007669"/>
    <property type="project" value="TreeGrafter"/>
</dbReference>
<dbReference type="AlphaFoldDB" id="A0AAD9R827"/>
<dbReference type="FunFam" id="2.30.29.30:FF:000136">
    <property type="entry name" value="Ran-specific GTPase-activating protein-like"/>
    <property type="match status" value="1"/>
</dbReference>
<dbReference type="Gene3D" id="2.30.29.30">
    <property type="entry name" value="Pleckstrin-homology domain (PH domain)/Phosphotyrosine-binding domain (PTB)"/>
    <property type="match status" value="1"/>
</dbReference>
<evidence type="ECO:0000259" key="3">
    <source>
        <dbReference type="PROSITE" id="PS50229"/>
    </source>
</evidence>
<feature type="compositionally biased region" description="Basic and acidic residues" evidence="1">
    <location>
        <begin position="155"/>
        <end position="171"/>
    </location>
</feature>
<gene>
    <name evidence="4" type="ORF">P5673_000755</name>
</gene>
<accession>A0AAD9R827</accession>
<feature type="compositionally biased region" description="Basic and acidic residues" evidence="1">
    <location>
        <begin position="177"/>
        <end position="201"/>
    </location>
</feature>
<feature type="region of interest" description="Disordered" evidence="1">
    <location>
        <begin position="155"/>
        <end position="221"/>
    </location>
</feature>
<dbReference type="Pfam" id="PF00638">
    <property type="entry name" value="Ran_BP1"/>
    <property type="match status" value="1"/>
</dbReference>
<dbReference type="PROSITE" id="PS50196">
    <property type="entry name" value="RANBD1"/>
    <property type="match status" value="1"/>
</dbReference>
<proteinExistence type="predicted"/>
<dbReference type="InterPro" id="IPR045255">
    <property type="entry name" value="RanBP1-like"/>
</dbReference>
<evidence type="ECO:0000256" key="1">
    <source>
        <dbReference type="SAM" id="MobiDB-lite"/>
    </source>
</evidence>
<evidence type="ECO:0000313" key="5">
    <source>
        <dbReference type="Proteomes" id="UP001249851"/>
    </source>
</evidence>
<keyword evidence="5" id="KW-1185">Reference proteome</keyword>
<dbReference type="InterPro" id="IPR000156">
    <property type="entry name" value="Ran_bind_dom"/>
</dbReference>
<name>A0AAD9R827_ACRCE</name>
<dbReference type="InterPro" id="IPR011993">
    <property type="entry name" value="PH-like_dom_sf"/>
</dbReference>
<dbReference type="GO" id="GO:0005096">
    <property type="term" value="F:GTPase activator activity"/>
    <property type="evidence" value="ECO:0007669"/>
    <property type="project" value="TreeGrafter"/>
</dbReference>
<comment type="caution">
    <text evidence="4">The sequence shown here is derived from an EMBL/GenBank/DDBJ whole genome shotgun (WGS) entry which is preliminary data.</text>
</comment>
<feature type="compositionally biased region" description="Low complexity" evidence="1">
    <location>
        <begin position="204"/>
        <end position="221"/>
    </location>
</feature>
<feature type="domain" description="RanBD1" evidence="2">
    <location>
        <begin position="19"/>
        <end position="156"/>
    </location>
</feature>
<feature type="region of interest" description="Disordered" evidence="1">
    <location>
        <begin position="1"/>
        <end position="20"/>
    </location>
</feature>